<reference evidence="2 3" key="1">
    <citation type="submission" date="2015-11" db="EMBL/GenBank/DDBJ databases">
        <title>Draft genome sequences of new species of the genus Lactobacillus isolated from orchardgrass silage.</title>
        <authorList>
            <person name="Tohno M."/>
            <person name="Tanizawa Y."/>
            <person name="Arita M."/>
        </authorList>
    </citation>
    <scope>NUCLEOTIDE SEQUENCE [LARGE SCALE GENOMIC DNA]</scope>
    <source>
        <strain evidence="2 3">IWT126</strain>
    </source>
</reference>
<dbReference type="PIRSF" id="PIRSF031501">
    <property type="entry name" value="QueT"/>
    <property type="match status" value="1"/>
</dbReference>
<feature type="transmembrane region" description="Helical" evidence="1">
    <location>
        <begin position="84"/>
        <end position="101"/>
    </location>
</feature>
<feature type="transmembrane region" description="Helical" evidence="1">
    <location>
        <begin position="145"/>
        <end position="168"/>
    </location>
</feature>
<dbReference type="PANTHER" id="PTHR40044">
    <property type="entry name" value="INTEGRAL MEMBRANE PROTEIN-RELATED"/>
    <property type="match status" value="1"/>
</dbReference>
<evidence type="ECO:0000256" key="1">
    <source>
        <dbReference type="SAM" id="Phobius"/>
    </source>
</evidence>
<protein>
    <submittedName>
        <fullName evidence="2">Queuosine transporter QueT</fullName>
    </submittedName>
</protein>
<dbReference type="Pfam" id="PF06177">
    <property type="entry name" value="QueT"/>
    <property type="match status" value="1"/>
</dbReference>
<dbReference type="PANTHER" id="PTHR40044:SF1">
    <property type="entry name" value="INTEGRAL MEMBRANE PROTEIN"/>
    <property type="match status" value="1"/>
</dbReference>
<keyword evidence="1" id="KW-1133">Transmembrane helix</keyword>
<proteinExistence type="predicted"/>
<accession>A0A1Z5IJB8</accession>
<dbReference type="InterPro" id="IPR010387">
    <property type="entry name" value="QueT"/>
</dbReference>
<evidence type="ECO:0000313" key="3">
    <source>
        <dbReference type="Proteomes" id="UP000198402"/>
    </source>
</evidence>
<sequence>MMNSKTTHFGINSVHDIARVAVVAALYVVITTVLAAFSFGPVQIRLAEMLNLLAIYNKRYVIAVPLGVAISNLIASPYGIVDVIWGSLSTFVTMFILYYVAKMIKNYYGKLTAGVLIVTFSMCTIALEIAVMSHTAFWPTFWTSWGTIALGEFATMIIGAVLLVLMSLRIDLDKLLN</sequence>
<dbReference type="EMBL" id="BCMG01000008">
    <property type="protein sequence ID" value="GAX01662.1"/>
    <property type="molecule type" value="Genomic_DNA"/>
</dbReference>
<evidence type="ECO:0000313" key="2">
    <source>
        <dbReference type="EMBL" id="GAX01662.1"/>
    </source>
</evidence>
<keyword evidence="1" id="KW-0472">Membrane</keyword>
<feature type="transmembrane region" description="Helical" evidence="1">
    <location>
        <begin position="113"/>
        <end position="133"/>
    </location>
</feature>
<dbReference type="STRING" id="1302250.GCA_001313225_03383"/>
<dbReference type="RefSeq" id="WP_225362365.1">
    <property type="nucleotide sequence ID" value="NZ_BBFL01000021.1"/>
</dbReference>
<dbReference type="Proteomes" id="UP000198402">
    <property type="component" value="Unassembled WGS sequence"/>
</dbReference>
<name>A0A1Z5IJB8_9LACO</name>
<keyword evidence="3" id="KW-1185">Reference proteome</keyword>
<keyword evidence="1" id="KW-0812">Transmembrane</keyword>
<organism evidence="2 3">
    <name type="scientific">Secundilactobacillus silagei JCM 19001</name>
    <dbReference type="NCBI Taxonomy" id="1302250"/>
    <lineage>
        <taxon>Bacteria</taxon>
        <taxon>Bacillati</taxon>
        <taxon>Bacillota</taxon>
        <taxon>Bacilli</taxon>
        <taxon>Lactobacillales</taxon>
        <taxon>Lactobacillaceae</taxon>
        <taxon>Secundilactobacillus</taxon>
    </lineage>
</organism>
<feature type="transmembrane region" description="Helical" evidence="1">
    <location>
        <begin position="20"/>
        <end position="39"/>
    </location>
</feature>
<dbReference type="AlphaFoldDB" id="A0A1Z5IJB8"/>
<gene>
    <name evidence="2" type="ORF">IWT126_01705</name>
</gene>
<comment type="caution">
    <text evidence="2">The sequence shown here is derived from an EMBL/GenBank/DDBJ whole genome shotgun (WGS) entry which is preliminary data.</text>
</comment>